<dbReference type="InterPro" id="IPR029058">
    <property type="entry name" value="AB_hydrolase_fold"/>
</dbReference>
<dbReference type="Gene3D" id="3.40.50.1820">
    <property type="entry name" value="alpha/beta hydrolase"/>
    <property type="match status" value="1"/>
</dbReference>
<dbReference type="PANTHER" id="PTHR48081:SF33">
    <property type="entry name" value="KYNURENINE FORMAMIDASE"/>
    <property type="match status" value="1"/>
</dbReference>
<dbReference type="SUPFAM" id="SSF53474">
    <property type="entry name" value="alpha/beta-Hydrolases"/>
    <property type="match status" value="1"/>
</dbReference>
<dbReference type="Pfam" id="PF20434">
    <property type="entry name" value="BD-FAE"/>
    <property type="match status" value="1"/>
</dbReference>
<sequence>MEIAYGPEALHKFNFHAAPGSVRPAPLIVFIHGGAWRSEDKSQHADLARSLARLSGFPVAVPNYRLTTPRTPLQHPAHASDVLRFLHFLTTWSGPAAEDPPPTRLYLLGHSCSAHILASILLTSPFPELTPSPSLLQAVRAVVVSEGIYDVDALLRSFPAYRKWFIADTFGDHAAYPDVNVASYPVQPGGEHIRWLVLHSPGDVLVDQLQSDIMYAHLSSLAITSDVPATTASPRPKVSKNFDELSEDHNELLAGVVYPRIVADFVTADAAAPL</sequence>
<evidence type="ECO:0000259" key="2">
    <source>
        <dbReference type="Pfam" id="PF20434"/>
    </source>
</evidence>
<name>A0A4Q9N6Y2_9APHY</name>
<feature type="domain" description="BD-FAE-like" evidence="2">
    <location>
        <begin position="21"/>
        <end position="216"/>
    </location>
</feature>
<evidence type="ECO:0000313" key="3">
    <source>
        <dbReference type="EMBL" id="TBU35838.1"/>
    </source>
</evidence>
<accession>A0A4Q9N6Y2</accession>
<keyword evidence="1 3" id="KW-0378">Hydrolase</keyword>
<organism evidence="3">
    <name type="scientific">Dichomitus squalens</name>
    <dbReference type="NCBI Taxonomy" id="114155"/>
    <lineage>
        <taxon>Eukaryota</taxon>
        <taxon>Fungi</taxon>
        <taxon>Dikarya</taxon>
        <taxon>Basidiomycota</taxon>
        <taxon>Agaricomycotina</taxon>
        <taxon>Agaricomycetes</taxon>
        <taxon>Polyporales</taxon>
        <taxon>Polyporaceae</taxon>
        <taxon>Dichomitus</taxon>
    </lineage>
</organism>
<protein>
    <submittedName>
        <fullName evidence="3">Alpha/beta-hydrolase</fullName>
    </submittedName>
</protein>
<evidence type="ECO:0000256" key="1">
    <source>
        <dbReference type="ARBA" id="ARBA00022801"/>
    </source>
</evidence>
<dbReference type="EMBL" id="ML143386">
    <property type="protein sequence ID" value="TBU35838.1"/>
    <property type="molecule type" value="Genomic_DNA"/>
</dbReference>
<gene>
    <name evidence="3" type="ORF">BD311DRAFT_772887</name>
</gene>
<dbReference type="InterPro" id="IPR049492">
    <property type="entry name" value="BD-FAE-like_dom"/>
</dbReference>
<dbReference type="OrthoDB" id="6495301at2759"/>
<reference evidence="3" key="1">
    <citation type="submission" date="2019-01" db="EMBL/GenBank/DDBJ databases">
        <title>Draft genome sequences of three monokaryotic isolates of the white-rot basidiomycete fungus Dichomitus squalens.</title>
        <authorList>
            <consortium name="DOE Joint Genome Institute"/>
            <person name="Lopez S.C."/>
            <person name="Andreopoulos B."/>
            <person name="Pangilinan J."/>
            <person name="Lipzen A."/>
            <person name="Riley R."/>
            <person name="Ahrendt S."/>
            <person name="Ng V."/>
            <person name="Barry K."/>
            <person name="Daum C."/>
            <person name="Grigoriev I.V."/>
            <person name="Hilden K.S."/>
            <person name="Makela M.R."/>
            <person name="de Vries R.P."/>
        </authorList>
    </citation>
    <scope>NUCLEOTIDE SEQUENCE [LARGE SCALE GENOMIC DNA]</scope>
    <source>
        <strain evidence="3">OM18370.1</strain>
    </source>
</reference>
<dbReference type="GO" id="GO:0016787">
    <property type="term" value="F:hydrolase activity"/>
    <property type="evidence" value="ECO:0007669"/>
    <property type="project" value="UniProtKB-KW"/>
</dbReference>
<dbReference type="Proteomes" id="UP000292957">
    <property type="component" value="Unassembled WGS sequence"/>
</dbReference>
<dbReference type="InterPro" id="IPR050300">
    <property type="entry name" value="GDXG_lipolytic_enzyme"/>
</dbReference>
<proteinExistence type="predicted"/>
<dbReference type="PANTHER" id="PTHR48081">
    <property type="entry name" value="AB HYDROLASE SUPERFAMILY PROTEIN C4A8.06C"/>
    <property type="match status" value="1"/>
</dbReference>
<dbReference type="AlphaFoldDB" id="A0A4Q9N6Y2"/>